<keyword evidence="2" id="KW-0547">Nucleotide-binding</keyword>
<dbReference type="OrthoDB" id="439046at2759"/>
<dbReference type="InterPro" id="IPR036597">
    <property type="entry name" value="Fido-like_dom_sf"/>
</dbReference>
<dbReference type="InterPro" id="IPR040198">
    <property type="entry name" value="Fido_containing"/>
</dbReference>
<dbReference type="InParanoid" id="A0A067QBC7"/>
<keyword evidence="5" id="KW-1185">Reference proteome</keyword>
<name>A0A067QBC7_9AGAM</name>
<dbReference type="HOGENOM" id="CLU_126117_0_0_1"/>
<feature type="binding site" evidence="2">
    <location>
        <begin position="114"/>
        <end position="121"/>
    </location>
    <ligand>
        <name>ATP</name>
        <dbReference type="ChEBI" id="CHEBI:30616"/>
    </ligand>
</feature>
<feature type="binding site" evidence="2">
    <location>
        <begin position="146"/>
        <end position="147"/>
    </location>
    <ligand>
        <name>ATP</name>
        <dbReference type="ChEBI" id="CHEBI:30616"/>
    </ligand>
</feature>
<evidence type="ECO:0000313" key="4">
    <source>
        <dbReference type="EMBL" id="KDQ64289.1"/>
    </source>
</evidence>
<evidence type="ECO:0000313" key="5">
    <source>
        <dbReference type="Proteomes" id="UP000027265"/>
    </source>
</evidence>
<dbReference type="EMBL" id="KL197709">
    <property type="protein sequence ID" value="KDQ64289.1"/>
    <property type="molecule type" value="Genomic_DNA"/>
</dbReference>
<accession>A0A067QBC7</accession>
<dbReference type="PANTHER" id="PTHR13504">
    <property type="entry name" value="FIDO DOMAIN-CONTAINING PROTEIN DDB_G0283145"/>
    <property type="match status" value="1"/>
</dbReference>
<reference evidence="5" key="1">
    <citation type="journal article" date="2014" name="Proc. Natl. Acad. Sci. U.S.A.">
        <title>Extensive sampling of basidiomycete genomes demonstrates inadequacy of the white-rot/brown-rot paradigm for wood decay fungi.</title>
        <authorList>
            <person name="Riley R."/>
            <person name="Salamov A.A."/>
            <person name="Brown D.W."/>
            <person name="Nagy L.G."/>
            <person name="Floudas D."/>
            <person name="Held B.W."/>
            <person name="Levasseur A."/>
            <person name="Lombard V."/>
            <person name="Morin E."/>
            <person name="Otillar R."/>
            <person name="Lindquist E.A."/>
            <person name="Sun H."/>
            <person name="LaButti K.M."/>
            <person name="Schmutz J."/>
            <person name="Jabbour D."/>
            <person name="Luo H."/>
            <person name="Baker S.E."/>
            <person name="Pisabarro A.G."/>
            <person name="Walton J.D."/>
            <person name="Blanchette R.A."/>
            <person name="Henrissat B."/>
            <person name="Martin F."/>
            <person name="Cullen D."/>
            <person name="Hibbett D.S."/>
            <person name="Grigoriev I.V."/>
        </authorList>
    </citation>
    <scope>NUCLEOTIDE SEQUENCE [LARGE SCALE GENOMIC DNA]</scope>
    <source>
        <strain evidence="5">MUCL 33604</strain>
    </source>
</reference>
<feature type="domain" description="Fido" evidence="3">
    <location>
        <begin position="12"/>
        <end position="167"/>
    </location>
</feature>
<dbReference type="SUPFAM" id="SSF140931">
    <property type="entry name" value="Fic-like"/>
    <property type="match status" value="1"/>
</dbReference>
<proteinExistence type="predicted"/>
<feature type="active site" evidence="1">
    <location>
        <position position="110"/>
    </location>
</feature>
<gene>
    <name evidence="4" type="ORF">JAAARDRAFT_221638</name>
</gene>
<sequence>MISSIQDNLTLLTPQTIKDIHETLMNHSRILVVSAGQNPSLKYTNGGQTRTALQKTVLLDGPYKIGFCPFAEVDRELNYICGQARQWIRNFPRNPFAVGAWFHLILIRCHPFEDGNGRLARMLGSIPLLRAGYPPLCVLLKWRHDYYGGLKAGYDGNLAPLADSFAQTLQLALQEVQGLTGAVI</sequence>
<protein>
    <recommendedName>
        <fullName evidence="3">Fido domain-containing protein</fullName>
    </recommendedName>
</protein>
<dbReference type="InterPro" id="IPR003812">
    <property type="entry name" value="Fido"/>
</dbReference>
<dbReference type="STRING" id="933084.A0A067QBC7"/>
<dbReference type="PANTHER" id="PTHR13504:SF38">
    <property type="entry name" value="FIDO DOMAIN-CONTAINING PROTEIN"/>
    <property type="match status" value="1"/>
</dbReference>
<dbReference type="AlphaFoldDB" id="A0A067QBC7"/>
<dbReference type="Proteomes" id="UP000027265">
    <property type="component" value="Unassembled WGS sequence"/>
</dbReference>
<keyword evidence="2" id="KW-0067">ATP-binding</keyword>
<dbReference type="PROSITE" id="PS51459">
    <property type="entry name" value="FIDO"/>
    <property type="match status" value="1"/>
</dbReference>
<organism evidence="4 5">
    <name type="scientific">Jaapia argillacea MUCL 33604</name>
    <dbReference type="NCBI Taxonomy" id="933084"/>
    <lineage>
        <taxon>Eukaryota</taxon>
        <taxon>Fungi</taxon>
        <taxon>Dikarya</taxon>
        <taxon>Basidiomycota</taxon>
        <taxon>Agaricomycotina</taxon>
        <taxon>Agaricomycetes</taxon>
        <taxon>Agaricomycetidae</taxon>
        <taxon>Jaapiales</taxon>
        <taxon>Jaapiaceae</taxon>
        <taxon>Jaapia</taxon>
    </lineage>
</organism>
<dbReference type="Gene3D" id="1.10.3290.10">
    <property type="entry name" value="Fido-like domain"/>
    <property type="match status" value="1"/>
</dbReference>
<dbReference type="GO" id="GO:0005524">
    <property type="term" value="F:ATP binding"/>
    <property type="evidence" value="ECO:0007669"/>
    <property type="project" value="UniProtKB-KW"/>
</dbReference>
<evidence type="ECO:0000259" key="3">
    <source>
        <dbReference type="PROSITE" id="PS51459"/>
    </source>
</evidence>
<evidence type="ECO:0000256" key="1">
    <source>
        <dbReference type="PIRSR" id="PIRSR640198-1"/>
    </source>
</evidence>
<dbReference type="Pfam" id="PF02661">
    <property type="entry name" value="Fic"/>
    <property type="match status" value="1"/>
</dbReference>
<evidence type="ECO:0000256" key="2">
    <source>
        <dbReference type="PIRSR" id="PIRSR640198-2"/>
    </source>
</evidence>